<feature type="transmembrane region" description="Helical" evidence="7">
    <location>
        <begin position="596"/>
        <end position="618"/>
    </location>
</feature>
<gene>
    <name evidence="9" type="ORF">TrLO_g9814</name>
</gene>
<feature type="transmembrane region" description="Helical" evidence="7">
    <location>
        <begin position="760"/>
        <end position="780"/>
    </location>
</feature>
<feature type="transmembrane region" description="Helical" evidence="7">
    <location>
        <begin position="441"/>
        <end position="457"/>
    </location>
</feature>
<dbReference type="GO" id="GO:0016020">
    <property type="term" value="C:membrane"/>
    <property type="evidence" value="ECO:0007669"/>
    <property type="project" value="UniProtKB-SubCell"/>
</dbReference>
<evidence type="ECO:0000256" key="4">
    <source>
        <dbReference type="ARBA" id="ARBA00022989"/>
    </source>
</evidence>
<evidence type="ECO:0000313" key="9">
    <source>
        <dbReference type="EMBL" id="GMI16951.1"/>
    </source>
</evidence>
<feature type="transmembrane region" description="Helical" evidence="7">
    <location>
        <begin position="669"/>
        <end position="687"/>
    </location>
</feature>
<protein>
    <recommendedName>
        <fullName evidence="8">Citrate transporter-like domain-containing protein</fullName>
    </recommendedName>
</protein>
<evidence type="ECO:0000256" key="1">
    <source>
        <dbReference type="ARBA" id="ARBA00004141"/>
    </source>
</evidence>
<feature type="transmembrane region" description="Helical" evidence="7">
    <location>
        <begin position="572"/>
        <end position="590"/>
    </location>
</feature>
<feature type="compositionally biased region" description="Polar residues" evidence="6">
    <location>
        <begin position="37"/>
        <end position="50"/>
    </location>
</feature>
<feature type="region of interest" description="Disordered" evidence="6">
    <location>
        <begin position="72"/>
        <end position="91"/>
    </location>
</feature>
<dbReference type="CDD" id="cd01116">
    <property type="entry name" value="P_permease"/>
    <property type="match status" value="1"/>
</dbReference>
<evidence type="ECO:0000256" key="6">
    <source>
        <dbReference type="SAM" id="MobiDB-lite"/>
    </source>
</evidence>
<keyword evidence="3 7" id="KW-0812">Transmembrane</keyword>
<dbReference type="InterPro" id="IPR004680">
    <property type="entry name" value="Cit_transptr-like_dom"/>
</dbReference>
<feature type="domain" description="Citrate transporter-like" evidence="8">
    <location>
        <begin position="359"/>
        <end position="723"/>
    </location>
</feature>
<accession>A0A9W7FRW7</accession>
<keyword evidence="2" id="KW-0813">Transport</keyword>
<feature type="transmembrane region" description="Helical" evidence="7">
    <location>
        <begin position="348"/>
        <end position="364"/>
    </location>
</feature>
<keyword evidence="5 7" id="KW-0472">Membrane</keyword>
<evidence type="ECO:0000256" key="2">
    <source>
        <dbReference type="ARBA" id="ARBA00022448"/>
    </source>
</evidence>
<sequence>MATVTTDDVPEIQMLPPSTLAVPSKRSLTLPLPLTSRVRTNSTAGPNSPGSAIPPRSRLFLRTDSITQKALHPSYVEHHLKKKQRRDRERNESLNLHYNSVHEEETPESRDVFFGDVDSASLVPSPQPPQSPDDIKEKFPSAPKLILTRRDKINLAFIMLISILSLVIIVVWIGPNMHTHEGKLLTNVHKVNLNENPGFVIGLSGLGGTDIVTQPQPVLRSIPADIKSNQVFDVRLVVGATEASQPVTTRRLSSSSSSSKIVSGSVAVTVINTASGVEIDCLSRPITHDTYSNAETELLYTLNADEIKSPCPSLPGENFSFKLTTTSTTNVGVAFEVVSLPSWAKQRVLISGLLLILVYVFIVLDVIHRTLVAMVGGLISLLILSAMGEYRSLQDAVIFIDESTLALLFGMMIIVNIIATTGVFEFIAIRALERSDGDMRKLMVMLCIATGVLSAFLDNVTTMLLLAPVTIEMCALIDVPPIPFLISEVMFSNVGGTATMIGDPPNIIIGSLLGEYVSFTDFIINLMPPIIIICFPVGFFLVWYYKAELQPGVKKEFDIEMLKKQYPITKPLLLLQSSIIMTFVMLLFFLEPVHHISTSWIAILGAIGLMLIATPHELHEVFESVEWDTLLFFAALFVMIEAMAEMGLIRWIGSILSDIIAAAPPSNRLTVAIVVIIWASALVSGFLDNIPYTTTMVPVIKQLAEDPYLNLPLNPLIWSLSLGACLGGNMTLVGASANLVTAGTAEHVGHKIGFVQFMKVGSVVVFISVSLAMTWCLLVYDVGGWQNDTGT</sequence>
<comment type="subcellular location">
    <subcellularLocation>
        <location evidence="1">Membrane</location>
        <topology evidence="1">Multi-pass membrane protein</topology>
    </subcellularLocation>
</comment>
<feature type="transmembrane region" description="Helical" evidence="7">
    <location>
        <begin position="371"/>
        <end position="388"/>
    </location>
</feature>
<dbReference type="PANTHER" id="PTHR43568">
    <property type="entry name" value="P PROTEIN"/>
    <property type="match status" value="1"/>
</dbReference>
<dbReference type="PANTHER" id="PTHR43568:SF1">
    <property type="entry name" value="P PROTEIN"/>
    <property type="match status" value="1"/>
</dbReference>
<proteinExistence type="predicted"/>
<evidence type="ECO:0000256" key="5">
    <source>
        <dbReference type="ARBA" id="ARBA00023136"/>
    </source>
</evidence>
<name>A0A9W7FRW7_9STRA</name>
<feature type="transmembrane region" description="Helical" evidence="7">
    <location>
        <begin position="630"/>
        <end position="649"/>
    </location>
</feature>
<dbReference type="Pfam" id="PF03600">
    <property type="entry name" value="CitMHS"/>
    <property type="match status" value="1"/>
</dbReference>
<feature type="transmembrane region" description="Helical" evidence="7">
    <location>
        <begin position="408"/>
        <end position="429"/>
    </location>
</feature>
<evidence type="ECO:0000256" key="7">
    <source>
        <dbReference type="SAM" id="Phobius"/>
    </source>
</evidence>
<dbReference type="AlphaFoldDB" id="A0A9W7FRW7"/>
<dbReference type="EMBL" id="BRXW01000271">
    <property type="protein sequence ID" value="GMI16951.1"/>
    <property type="molecule type" value="Genomic_DNA"/>
</dbReference>
<evidence type="ECO:0000259" key="8">
    <source>
        <dbReference type="Pfam" id="PF03600"/>
    </source>
</evidence>
<comment type="caution">
    <text evidence="9">The sequence shown here is derived from an EMBL/GenBank/DDBJ whole genome shotgun (WGS) entry which is preliminary data.</text>
</comment>
<dbReference type="GO" id="GO:0055085">
    <property type="term" value="P:transmembrane transport"/>
    <property type="evidence" value="ECO:0007669"/>
    <property type="project" value="InterPro"/>
</dbReference>
<keyword evidence="10" id="KW-1185">Reference proteome</keyword>
<feature type="transmembrane region" description="Helical" evidence="7">
    <location>
        <begin position="153"/>
        <end position="174"/>
    </location>
</feature>
<dbReference type="InterPro" id="IPR051475">
    <property type="entry name" value="Diverse_Ion_Transporter"/>
</dbReference>
<evidence type="ECO:0000313" key="10">
    <source>
        <dbReference type="Proteomes" id="UP001165122"/>
    </source>
</evidence>
<keyword evidence="4 7" id="KW-1133">Transmembrane helix</keyword>
<dbReference type="Proteomes" id="UP001165122">
    <property type="component" value="Unassembled WGS sequence"/>
</dbReference>
<feature type="transmembrane region" description="Helical" evidence="7">
    <location>
        <begin position="522"/>
        <end position="545"/>
    </location>
</feature>
<dbReference type="OrthoDB" id="442352at2759"/>
<evidence type="ECO:0000256" key="3">
    <source>
        <dbReference type="ARBA" id="ARBA00022692"/>
    </source>
</evidence>
<reference evidence="10" key="1">
    <citation type="journal article" date="2023" name="Commun. Biol.">
        <title>Genome analysis of Parmales, the sister group of diatoms, reveals the evolutionary specialization of diatoms from phago-mixotrophs to photoautotrophs.</title>
        <authorList>
            <person name="Ban H."/>
            <person name="Sato S."/>
            <person name="Yoshikawa S."/>
            <person name="Yamada K."/>
            <person name="Nakamura Y."/>
            <person name="Ichinomiya M."/>
            <person name="Sato N."/>
            <person name="Blanc-Mathieu R."/>
            <person name="Endo H."/>
            <person name="Kuwata A."/>
            <person name="Ogata H."/>
        </authorList>
    </citation>
    <scope>NUCLEOTIDE SEQUENCE [LARGE SCALE GENOMIC DNA]</scope>
    <source>
        <strain evidence="10">NIES 3700</strain>
    </source>
</reference>
<organism evidence="9 10">
    <name type="scientific">Triparma laevis f. longispina</name>
    <dbReference type="NCBI Taxonomy" id="1714387"/>
    <lineage>
        <taxon>Eukaryota</taxon>
        <taxon>Sar</taxon>
        <taxon>Stramenopiles</taxon>
        <taxon>Ochrophyta</taxon>
        <taxon>Bolidophyceae</taxon>
        <taxon>Parmales</taxon>
        <taxon>Triparmaceae</taxon>
        <taxon>Triparma</taxon>
    </lineage>
</organism>
<feature type="region of interest" description="Disordered" evidence="6">
    <location>
        <begin position="1"/>
        <end position="57"/>
    </location>
</feature>